<dbReference type="CDD" id="cd09898">
    <property type="entry name" value="H3TH_53EXO"/>
    <property type="match status" value="1"/>
</dbReference>
<gene>
    <name evidence="17" type="primary">polA</name>
    <name evidence="21" type="ORF">FHS19_003840</name>
</gene>
<dbReference type="InterPro" id="IPR029060">
    <property type="entry name" value="PIN-like_dom_sf"/>
</dbReference>
<dbReference type="InterPro" id="IPR002421">
    <property type="entry name" value="5-3_exonuclease"/>
</dbReference>
<dbReference type="InterPro" id="IPR018320">
    <property type="entry name" value="DNA_polymerase_1"/>
</dbReference>
<dbReference type="CDD" id="cd08637">
    <property type="entry name" value="DNA_pol_A_pol_I_C"/>
    <property type="match status" value="1"/>
</dbReference>
<evidence type="ECO:0000259" key="19">
    <source>
        <dbReference type="SMART" id="SM00475"/>
    </source>
</evidence>
<reference evidence="21 22" key="1">
    <citation type="submission" date="2020-08" db="EMBL/GenBank/DDBJ databases">
        <title>Genomic Encyclopedia of Type Strains, Phase III (KMG-III): the genomes of soil and plant-associated and newly described type strains.</title>
        <authorList>
            <person name="Whitman W."/>
        </authorList>
    </citation>
    <scope>NUCLEOTIDE SEQUENCE [LARGE SCALE GENOMIC DNA]</scope>
    <source>
        <strain evidence="21 22">CECT 5831</strain>
    </source>
</reference>
<evidence type="ECO:0000256" key="7">
    <source>
        <dbReference type="ARBA" id="ARBA00022705"/>
    </source>
</evidence>
<dbReference type="Gene3D" id="1.10.150.20">
    <property type="entry name" value="5' to 3' exonuclease, C-terminal subdomain"/>
    <property type="match status" value="2"/>
</dbReference>
<dbReference type="GO" id="GO:0008408">
    <property type="term" value="F:3'-5' exonuclease activity"/>
    <property type="evidence" value="ECO:0007669"/>
    <property type="project" value="InterPro"/>
</dbReference>
<dbReference type="NCBIfam" id="TIGR00593">
    <property type="entry name" value="pola"/>
    <property type="match status" value="1"/>
</dbReference>
<dbReference type="InterPro" id="IPR036279">
    <property type="entry name" value="5-3_exonuclease_C_sf"/>
</dbReference>
<dbReference type="GO" id="GO:0008409">
    <property type="term" value="F:5'-3' exonuclease activity"/>
    <property type="evidence" value="ECO:0007669"/>
    <property type="project" value="InterPro"/>
</dbReference>
<dbReference type="SMART" id="SM00482">
    <property type="entry name" value="POLAc"/>
    <property type="match status" value="1"/>
</dbReference>
<comment type="catalytic activity">
    <reaction evidence="15 17">
        <text>DNA(n) + a 2'-deoxyribonucleoside 5'-triphosphate = DNA(n+1) + diphosphate</text>
        <dbReference type="Rhea" id="RHEA:22508"/>
        <dbReference type="Rhea" id="RHEA-COMP:17339"/>
        <dbReference type="Rhea" id="RHEA-COMP:17340"/>
        <dbReference type="ChEBI" id="CHEBI:33019"/>
        <dbReference type="ChEBI" id="CHEBI:61560"/>
        <dbReference type="ChEBI" id="CHEBI:173112"/>
        <dbReference type="EC" id="2.7.7.7"/>
    </reaction>
</comment>
<dbReference type="InterPro" id="IPR001098">
    <property type="entry name" value="DNA-dir_DNA_pol_A_palm_dom"/>
</dbReference>
<keyword evidence="10" id="KW-0378">Hydrolase</keyword>
<dbReference type="SUPFAM" id="SSF56672">
    <property type="entry name" value="DNA/RNA polymerases"/>
    <property type="match status" value="1"/>
</dbReference>
<comment type="subunit">
    <text evidence="2 17">Single-chain monomer with multiple functions.</text>
</comment>
<evidence type="ECO:0000256" key="8">
    <source>
        <dbReference type="ARBA" id="ARBA00022722"/>
    </source>
</evidence>
<evidence type="ECO:0000256" key="9">
    <source>
        <dbReference type="ARBA" id="ARBA00022763"/>
    </source>
</evidence>
<dbReference type="FunFam" id="1.20.1060.10:FF:000001">
    <property type="entry name" value="DNA polymerase I"/>
    <property type="match status" value="1"/>
</dbReference>
<evidence type="ECO:0000256" key="17">
    <source>
        <dbReference type="RuleBase" id="RU004460"/>
    </source>
</evidence>
<dbReference type="EMBL" id="JACHXJ010000003">
    <property type="protein sequence ID" value="MBB3129165.1"/>
    <property type="molecule type" value="Genomic_DNA"/>
</dbReference>
<dbReference type="Pfam" id="PF22619">
    <property type="entry name" value="DNA_polI_exo1"/>
    <property type="match status" value="1"/>
</dbReference>
<dbReference type="Pfam" id="PF01367">
    <property type="entry name" value="5_3_exonuc"/>
    <property type="match status" value="1"/>
</dbReference>
<dbReference type="GO" id="GO:0003677">
    <property type="term" value="F:DNA binding"/>
    <property type="evidence" value="ECO:0007669"/>
    <property type="project" value="UniProtKB-UniRule"/>
</dbReference>
<dbReference type="InterPro" id="IPR002298">
    <property type="entry name" value="DNA_polymerase_A"/>
</dbReference>
<dbReference type="SMART" id="SM00475">
    <property type="entry name" value="53EXOc"/>
    <property type="match status" value="1"/>
</dbReference>
<evidence type="ECO:0000256" key="12">
    <source>
        <dbReference type="ARBA" id="ARBA00022932"/>
    </source>
</evidence>
<dbReference type="InterPro" id="IPR020046">
    <property type="entry name" value="5-3_exonucl_a-hlix_arch_N"/>
</dbReference>
<dbReference type="AlphaFoldDB" id="A0A839TQX9"/>
<evidence type="ECO:0000259" key="18">
    <source>
        <dbReference type="SMART" id="SM00474"/>
    </source>
</evidence>
<dbReference type="FunFam" id="1.10.150.20:FF:000003">
    <property type="entry name" value="DNA polymerase I"/>
    <property type="match status" value="1"/>
</dbReference>
<dbReference type="CDD" id="cd09859">
    <property type="entry name" value="PIN_53EXO"/>
    <property type="match status" value="1"/>
</dbReference>
<dbReference type="Gene3D" id="3.30.420.10">
    <property type="entry name" value="Ribonuclease H-like superfamily/Ribonuclease H"/>
    <property type="match status" value="1"/>
</dbReference>
<evidence type="ECO:0000313" key="21">
    <source>
        <dbReference type="EMBL" id="MBB3129165.1"/>
    </source>
</evidence>
<dbReference type="InterPro" id="IPR043502">
    <property type="entry name" value="DNA/RNA_pol_sf"/>
</dbReference>
<evidence type="ECO:0000256" key="14">
    <source>
        <dbReference type="ARBA" id="ARBA00023204"/>
    </source>
</evidence>
<dbReference type="SUPFAM" id="SSF88723">
    <property type="entry name" value="PIN domain-like"/>
    <property type="match status" value="1"/>
</dbReference>
<evidence type="ECO:0000256" key="13">
    <source>
        <dbReference type="ARBA" id="ARBA00023125"/>
    </source>
</evidence>
<dbReference type="FunFam" id="1.10.150.20:FF:000002">
    <property type="entry name" value="DNA polymerase I"/>
    <property type="match status" value="1"/>
</dbReference>
<dbReference type="Pfam" id="PF02739">
    <property type="entry name" value="5_3_exonuc_N"/>
    <property type="match status" value="1"/>
</dbReference>
<keyword evidence="6 17" id="KW-0548">Nucleotidyltransferase</keyword>
<keyword evidence="5 17" id="KW-0808">Transferase</keyword>
<dbReference type="InterPro" id="IPR012337">
    <property type="entry name" value="RNaseH-like_sf"/>
</dbReference>
<evidence type="ECO:0000256" key="4">
    <source>
        <dbReference type="ARBA" id="ARBA00020311"/>
    </source>
</evidence>
<dbReference type="Gene3D" id="3.40.50.1010">
    <property type="entry name" value="5'-nuclease"/>
    <property type="match status" value="1"/>
</dbReference>
<dbReference type="InterPro" id="IPR054690">
    <property type="entry name" value="DNA_polI_exonuclease"/>
</dbReference>
<evidence type="ECO:0000256" key="16">
    <source>
        <dbReference type="NCBIfam" id="TIGR00593"/>
    </source>
</evidence>
<evidence type="ECO:0000259" key="20">
    <source>
        <dbReference type="SMART" id="SM00482"/>
    </source>
</evidence>
<protein>
    <recommendedName>
        <fullName evidence="4 16">DNA polymerase I</fullName>
        <ecNumber evidence="3 16">2.7.7.7</ecNumber>
    </recommendedName>
</protein>
<dbReference type="PRINTS" id="PR00868">
    <property type="entry name" value="DNAPOLI"/>
</dbReference>
<keyword evidence="12 17" id="KW-0239">DNA-directed DNA polymerase</keyword>
<evidence type="ECO:0000256" key="10">
    <source>
        <dbReference type="ARBA" id="ARBA00022801"/>
    </source>
</evidence>
<evidence type="ECO:0000313" key="22">
    <source>
        <dbReference type="Proteomes" id="UP000517523"/>
    </source>
</evidence>
<evidence type="ECO:0000256" key="11">
    <source>
        <dbReference type="ARBA" id="ARBA00022839"/>
    </source>
</evidence>
<evidence type="ECO:0000256" key="6">
    <source>
        <dbReference type="ARBA" id="ARBA00022695"/>
    </source>
</evidence>
<evidence type="ECO:0000256" key="3">
    <source>
        <dbReference type="ARBA" id="ARBA00012417"/>
    </source>
</evidence>
<dbReference type="CDD" id="cd06140">
    <property type="entry name" value="DNA_polA_I_Bacillus_like_exo"/>
    <property type="match status" value="1"/>
</dbReference>
<proteinExistence type="inferred from homology"/>
<dbReference type="NCBIfam" id="NF004397">
    <property type="entry name" value="PRK05755.1"/>
    <property type="match status" value="1"/>
</dbReference>
<dbReference type="RefSeq" id="WP_183583381.1">
    <property type="nucleotide sequence ID" value="NZ_JACHXJ010000003.1"/>
</dbReference>
<evidence type="ECO:0000256" key="5">
    <source>
        <dbReference type="ARBA" id="ARBA00022679"/>
    </source>
</evidence>
<dbReference type="InterPro" id="IPR020045">
    <property type="entry name" value="DNA_polI_H3TH"/>
</dbReference>
<dbReference type="Gene3D" id="3.30.70.370">
    <property type="match status" value="1"/>
</dbReference>
<keyword evidence="14 17" id="KW-0234">DNA repair</keyword>
<dbReference type="PANTHER" id="PTHR10133:SF27">
    <property type="entry name" value="DNA POLYMERASE NU"/>
    <property type="match status" value="1"/>
</dbReference>
<dbReference type="GO" id="GO:0003887">
    <property type="term" value="F:DNA-directed DNA polymerase activity"/>
    <property type="evidence" value="ECO:0007669"/>
    <property type="project" value="UniProtKB-UniRule"/>
</dbReference>
<evidence type="ECO:0000256" key="2">
    <source>
        <dbReference type="ARBA" id="ARBA00011541"/>
    </source>
</evidence>
<dbReference type="PANTHER" id="PTHR10133">
    <property type="entry name" value="DNA POLYMERASE I"/>
    <property type="match status" value="1"/>
</dbReference>
<accession>A0A839TQX9</accession>
<dbReference type="EC" id="2.7.7.7" evidence="3 16"/>
<keyword evidence="13 17" id="KW-0238">DNA-binding</keyword>
<dbReference type="SUPFAM" id="SSF53098">
    <property type="entry name" value="Ribonuclease H-like"/>
    <property type="match status" value="1"/>
</dbReference>
<sequence length="888" mass="99390">MNKLILIDGNSIIYRAFFAMPPLTNTKGLHTNAVYGFTNMLLRLIEDHKPTHMMVAFDAGKTTFRHEGYQEYKGGREKTPPELSEQFPLLKELLQSFGIAQYELSGYEADDIIGTVSRIAEEEGQQILVVTGDKDMLQLASDHVQVGLTRKGVTEIETYAPEQIKERYGLTPLQIIDLKGLMGDPSDNIPGIPGVGEKTALKLLHQFGSVEEVLANTAELKGKMKEKIETHSDDAVLSKKLATIYREVPLDKSFNEMVFPGLKEETAGPALAKLEFKSLLERLSFHADGNTHSDEEQAKAAEREIEVSVVDGENADELIGALDSVQLIHVETSGENPHHADVIGIMFSAEPKHYYVPFEQMKESWAEPLRTWLGNPDVPKRGYDLHRTDLALHWKGIAFAGASFDVQLAAYLLDPTEANQNVNALASKYGLPILAADEDVFGKGAKYKVPEMDVLSGHLARKSAALLEIIPLQEKELADNEMSSLFHDLEMPLSRILADMEKQGIAVNRDDLKALGTEFESQIKSLVEQIYDIAGTELNLNSPKQLGEILFVKLGLPVVKKTKTGYSTDAEVLEKLAPYHDIVRLILQYRTIAKLQSTYVEGLLKEISEETGKVHTYYRQTIAATGRLSSQFPNLQNIPIRLEEGRKIRKVFVPSEPGWYILAADYSQIELRVLAHISGDEGLKEAFLHDMDIHTKTAMDVFGVKAEDVDANMRRSAKAVNFGIVYGISDYGLSQNLNITRKEAAQFIDQYFDAFQGVRKYMDDIVRDAKRDGYVTTLLERRRYLPEINASNFNLRSFAERTAMNTPIQGTAADIIKLAMVQMDAALAKEKLKSRMLLQVHDELVFEVPEDELELMKKLVPETMEHALALSVPLKAEVSYGVNWYEAK</sequence>
<dbReference type="Proteomes" id="UP000517523">
    <property type="component" value="Unassembled WGS sequence"/>
</dbReference>
<keyword evidence="11" id="KW-0269">Exonuclease</keyword>
<dbReference type="InterPro" id="IPR002562">
    <property type="entry name" value="3'-5'_exonuclease_dom"/>
</dbReference>
<feature type="domain" description="3'-5' exonuclease" evidence="18">
    <location>
        <begin position="309"/>
        <end position="478"/>
    </location>
</feature>
<dbReference type="InterPro" id="IPR008918">
    <property type="entry name" value="HhH2"/>
</dbReference>
<dbReference type="Pfam" id="PF00476">
    <property type="entry name" value="DNA_pol_A"/>
    <property type="match status" value="1"/>
</dbReference>
<dbReference type="SUPFAM" id="SSF47807">
    <property type="entry name" value="5' to 3' exonuclease, C-terminal subdomain"/>
    <property type="match status" value="1"/>
</dbReference>
<comment type="similarity">
    <text evidence="1 17">Belongs to the DNA polymerase type-A family.</text>
</comment>
<dbReference type="PROSITE" id="PS00447">
    <property type="entry name" value="DNA_POLYMERASE_A"/>
    <property type="match status" value="1"/>
</dbReference>
<dbReference type="GO" id="GO:0006261">
    <property type="term" value="P:DNA-templated DNA replication"/>
    <property type="evidence" value="ECO:0007669"/>
    <property type="project" value="UniProtKB-UniRule"/>
</dbReference>
<evidence type="ECO:0000256" key="1">
    <source>
        <dbReference type="ARBA" id="ARBA00007705"/>
    </source>
</evidence>
<dbReference type="SMART" id="SM00474">
    <property type="entry name" value="35EXOc"/>
    <property type="match status" value="1"/>
</dbReference>
<keyword evidence="9 17" id="KW-0227">DNA damage</keyword>
<dbReference type="FunFam" id="3.40.50.1010:FF:000001">
    <property type="entry name" value="DNA polymerase I"/>
    <property type="match status" value="1"/>
</dbReference>
<name>A0A839TQX9_9BACL</name>
<dbReference type="SMART" id="SM00279">
    <property type="entry name" value="HhH2"/>
    <property type="match status" value="1"/>
</dbReference>
<organism evidence="21 22">
    <name type="scientific">Paenibacillus rhizosphaerae</name>
    <dbReference type="NCBI Taxonomy" id="297318"/>
    <lineage>
        <taxon>Bacteria</taxon>
        <taxon>Bacillati</taxon>
        <taxon>Bacillota</taxon>
        <taxon>Bacilli</taxon>
        <taxon>Bacillales</taxon>
        <taxon>Paenibacillaceae</taxon>
        <taxon>Paenibacillus</taxon>
    </lineage>
</organism>
<feature type="domain" description="5'-3' exonuclease" evidence="19">
    <location>
        <begin position="2"/>
        <end position="260"/>
    </location>
</feature>
<keyword evidence="7 17" id="KW-0235">DNA replication</keyword>
<keyword evidence="8" id="KW-0540">Nuclease</keyword>
<comment type="caution">
    <text evidence="21">The sequence shown here is derived from an EMBL/GenBank/DDBJ whole genome shotgun (WGS) entry which is preliminary data.</text>
</comment>
<dbReference type="GO" id="GO:0006302">
    <property type="term" value="P:double-strand break repair"/>
    <property type="evidence" value="ECO:0007669"/>
    <property type="project" value="TreeGrafter"/>
</dbReference>
<dbReference type="InterPro" id="IPR019760">
    <property type="entry name" value="DNA-dir_DNA_pol_A_CS"/>
</dbReference>
<dbReference type="InterPro" id="IPR036397">
    <property type="entry name" value="RNaseH_sf"/>
</dbReference>
<feature type="domain" description="DNA-directed DNA polymerase family A palm" evidence="20">
    <location>
        <begin position="645"/>
        <end position="852"/>
    </location>
</feature>
<dbReference type="Gene3D" id="1.20.1060.10">
    <property type="entry name" value="Taq DNA Polymerase, Chain T, domain 4"/>
    <property type="match status" value="1"/>
</dbReference>
<evidence type="ECO:0000256" key="15">
    <source>
        <dbReference type="ARBA" id="ARBA00049244"/>
    </source>
</evidence>